<dbReference type="SUPFAM" id="SSF56349">
    <property type="entry name" value="DNA breaking-rejoining enzymes"/>
    <property type="match status" value="1"/>
</dbReference>
<protein>
    <submittedName>
        <fullName evidence="4">Tyrosine-type recombinase/integrase</fullName>
    </submittedName>
</protein>
<evidence type="ECO:0000313" key="5">
    <source>
        <dbReference type="Proteomes" id="UP001596074"/>
    </source>
</evidence>
<gene>
    <name evidence="4" type="ORF">ACFPZN_51790</name>
</gene>
<organism evidence="4 5">
    <name type="scientific">Actinomadura rugatobispora</name>
    <dbReference type="NCBI Taxonomy" id="1994"/>
    <lineage>
        <taxon>Bacteria</taxon>
        <taxon>Bacillati</taxon>
        <taxon>Actinomycetota</taxon>
        <taxon>Actinomycetes</taxon>
        <taxon>Streptosporangiales</taxon>
        <taxon>Thermomonosporaceae</taxon>
        <taxon>Actinomadura</taxon>
    </lineage>
</organism>
<dbReference type="RefSeq" id="WP_378291962.1">
    <property type="nucleotide sequence ID" value="NZ_JBHSON010000139.1"/>
</dbReference>
<feature type="compositionally biased region" description="Basic and acidic residues" evidence="2">
    <location>
        <begin position="305"/>
        <end position="326"/>
    </location>
</feature>
<dbReference type="Gene3D" id="1.10.443.10">
    <property type="entry name" value="Intergrase catalytic core"/>
    <property type="match status" value="1"/>
</dbReference>
<dbReference type="InterPro" id="IPR050090">
    <property type="entry name" value="Tyrosine_recombinase_XerCD"/>
</dbReference>
<dbReference type="PANTHER" id="PTHR30349:SF64">
    <property type="entry name" value="PROPHAGE INTEGRASE INTD-RELATED"/>
    <property type="match status" value="1"/>
</dbReference>
<sequence length="479" mass="54246">MSTITYDVRIYKTEVYKGKRVTTYTVRWKVGRRTWKEPFRRKAQADSFLAELRSAANKGQAFDARTGRPVSWQRAENAITWYAFSLDYTAAKWPHVSPNHRRGIAEALTDATEALLSTQQGAPSRKELRAALRSWAYSERLQKGGEPPEDLVPALRWLERNTIDMADLDPEGKGPELARAVLDRLSVKQDGKAAAGSTVYRKRVTFNNALEYACERRILTGNPLKRVQWTRPRKAHTLDMRVVVNPEQAARLLDGVRQQGERGRRMVAFFAVMYYAALRPEETVDLRPENLISLPEEGWGEMRLTHAEPRSGSRWTNEGKPRDRQPLKHRAPGETRPVPLHPDLVRILREHIAQFHIRPGARLFVGPRGGIMTDRTYLGVWRKARGKALTAEEAASPLAETPYALRHAAVSTWLSAGVPPAQVGEWAGHSVAALLRVYAKCIASQEEEAKRRITEATRWTRRRLEPRQSTGQGDTEDAA</sequence>
<evidence type="ECO:0000313" key="4">
    <source>
        <dbReference type="EMBL" id="MFC5754157.1"/>
    </source>
</evidence>
<reference evidence="5" key="1">
    <citation type="journal article" date="2019" name="Int. J. Syst. Evol. Microbiol.">
        <title>The Global Catalogue of Microorganisms (GCM) 10K type strain sequencing project: providing services to taxonomists for standard genome sequencing and annotation.</title>
        <authorList>
            <consortium name="The Broad Institute Genomics Platform"/>
            <consortium name="The Broad Institute Genome Sequencing Center for Infectious Disease"/>
            <person name="Wu L."/>
            <person name="Ma J."/>
        </authorList>
    </citation>
    <scope>NUCLEOTIDE SEQUENCE [LARGE SCALE GENOMIC DNA]</scope>
    <source>
        <strain evidence="5">KCTC 42087</strain>
    </source>
</reference>
<dbReference type="InterPro" id="IPR013762">
    <property type="entry name" value="Integrase-like_cat_sf"/>
</dbReference>
<dbReference type="InterPro" id="IPR011010">
    <property type="entry name" value="DNA_brk_join_enz"/>
</dbReference>
<proteinExistence type="predicted"/>
<feature type="domain" description="Tyr recombinase" evidence="3">
    <location>
        <begin position="239"/>
        <end position="451"/>
    </location>
</feature>
<dbReference type="PANTHER" id="PTHR30349">
    <property type="entry name" value="PHAGE INTEGRASE-RELATED"/>
    <property type="match status" value="1"/>
</dbReference>
<feature type="region of interest" description="Disordered" evidence="2">
    <location>
        <begin position="305"/>
        <end position="338"/>
    </location>
</feature>
<keyword evidence="5" id="KW-1185">Reference proteome</keyword>
<evidence type="ECO:0000256" key="1">
    <source>
        <dbReference type="ARBA" id="ARBA00023172"/>
    </source>
</evidence>
<accession>A0ABW1AHS7</accession>
<comment type="caution">
    <text evidence="4">The sequence shown here is derived from an EMBL/GenBank/DDBJ whole genome shotgun (WGS) entry which is preliminary data.</text>
</comment>
<dbReference type="InterPro" id="IPR002104">
    <property type="entry name" value="Integrase_catalytic"/>
</dbReference>
<feature type="region of interest" description="Disordered" evidence="2">
    <location>
        <begin position="451"/>
        <end position="479"/>
    </location>
</feature>
<evidence type="ECO:0000259" key="3">
    <source>
        <dbReference type="PROSITE" id="PS51898"/>
    </source>
</evidence>
<name>A0ABW1AHS7_9ACTN</name>
<dbReference type="EMBL" id="JBHSON010000139">
    <property type="protein sequence ID" value="MFC5754157.1"/>
    <property type="molecule type" value="Genomic_DNA"/>
</dbReference>
<keyword evidence="1" id="KW-0233">DNA recombination</keyword>
<dbReference type="Proteomes" id="UP001596074">
    <property type="component" value="Unassembled WGS sequence"/>
</dbReference>
<evidence type="ECO:0000256" key="2">
    <source>
        <dbReference type="SAM" id="MobiDB-lite"/>
    </source>
</evidence>
<dbReference type="PROSITE" id="PS51898">
    <property type="entry name" value="TYR_RECOMBINASE"/>
    <property type="match status" value="1"/>
</dbReference>